<dbReference type="VEuPathDB" id="TrichDB:TVAG_109570"/>
<evidence type="ECO:0000313" key="2">
    <source>
        <dbReference type="Proteomes" id="UP000001542"/>
    </source>
</evidence>
<dbReference type="RefSeq" id="XP_001325122.1">
    <property type="nucleotide sequence ID" value="XM_001325087.1"/>
</dbReference>
<dbReference type="Proteomes" id="UP000001542">
    <property type="component" value="Unassembled WGS sequence"/>
</dbReference>
<dbReference type="AlphaFoldDB" id="A2E389"/>
<evidence type="ECO:0000313" key="1">
    <source>
        <dbReference type="EMBL" id="EAY12899.1"/>
    </source>
</evidence>
<reference evidence="1" key="1">
    <citation type="submission" date="2006-10" db="EMBL/GenBank/DDBJ databases">
        <authorList>
            <person name="Amadeo P."/>
            <person name="Zhao Q."/>
            <person name="Wortman J."/>
            <person name="Fraser-Liggett C."/>
            <person name="Carlton J."/>
        </authorList>
    </citation>
    <scope>NUCLEOTIDE SEQUENCE</scope>
    <source>
        <strain evidence="1">G3</strain>
    </source>
</reference>
<dbReference type="PANTHER" id="PTHR24182:SF13">
    <property type="entry name" value="LD18443P"/>
    <property type="match status" value="1"/>
</dbReference>
<organism evidence="1 2">
    <name type="scientific">Trichomonas vaginalis (strain ATCC PRA-98 / G3)</name>
    <dbReference type="NCBI Taxonomy" id="412133"/>
    <lineage>
        <taxon>Eukaryota</taxon>
        <taxon>Metamonada</taxon>
        <taxon>Parabasalia</taxon>
        <taxon>Trichomonadida</taxon>
        <taxon>Trichomonadidae</taxon>
        <taxon>Trichomonas</taxon>
    </lineage>
</organism>
<name>A2E389_TRIV3</name>
<dbReference type="EMBL" id="DS113294">
    <property type="protein sequence ID" value="EAY12899.1"/>
    <property type="molecule type" value="Genomic_DNA"/>
</dbReference>
<dbReference type="PANTHER" id="PTHR24182">
    <property type="entry name" value="ANKYRIN REPEAT AND SOCS BOX CONTAINING 4"/>
    <property type="match status" value="1"/>
</dbReference>
<keyword evidence="2" id="KW-1185">Reference proteome</keyword>
<protein>
    <submittedName>
        <fullName evidence="1">Uncharacterized protein</fullName>
    </submittedName>
</protein>
<gene>
    <name evidence="1" type="ORF">TVAG_430640</name>
</gene>
<proteinExistence type="predicted"/>
<dbReference type="VEuPathDB" id="TrichDB:TVAGG3_1017740"/>
<sequence length="168" mass="19769">MSGHSVLPIQFDELKNLLQDDIDSFDALYRLKTHNAEEISSIYKVIKTKLLETKKYSPQTIIYSISALIFNNNGYIKSYLQLVKQIYDDYHPKITKVYYTFKYLFYKEYGILLREGDHVARLKSFEQDNINSNVHEKNTIGRAIMDDDINSLISFTEREGFNPKQKNH</sequence>
<accession>A2E389</accession>
<dbReference type="InParanoid" id="A2E389"/>
<reference evidence="1" key="2">
    <citation type="journal article" date="2007" name="Science">
        <title>Draft genome sequence of the sexually transmitted pathogen Trichomonas vaginalis.</title>
        <authorList>
            <person name="Carlton J.M."/>
            <person name="Hirt R.P."/>
            <person name="Silva J.C."/>
            <person name="Delcher A.L."/>
            <person name="Schatz M."/>
            <person name="Zhao Q."/>
            <person name="Wortman J.R."/>
            <person name="Bidwell S.L."/>
            <person name="Alsmark U.C.M."/>
            <person name="Besteiro S."/>
            <person name="Sicheritz-Ponten T."/>
            <person name="Noel C.J."/>
            <person name="Dacks J.B."/>
            <person name="Foster P.G."/>
            <person name="Simillion C."/>
            <person name="Van de Peer Y."/>
            <person name="Miranda-Saavedra D."/>
            <person name="Barton G.J."/>
            <person name="Westrop G.D."/>
            <person name="Mueller S."/>
            <person name="Dessi D."/>
            <person name="Fiori P.L."/>
            <person name="Ren Q."/>
            <person name="Paulsen I."/>
            <person name="Zhang H."/>
            <person name="Bastida-Corcuera F.D."/>
            <person name="Simoes-Barbosa A."/>
            <person name="Brown M.T."/>
            <person name="Hayes R.D."/>
            <person name="Mukherjee M."/>
            <person name="Okumura C.Y."/>
            <person name="Schneider R."/>
            <person name="Smith A.J."/>
            <person name="Vanacova S."/>
            <person name="Villalvazo M."/>
            <person name="Haas B.J."/>
            <person name="Pertea M."/>
            <person name="Feldblyum T.V."/>
            <person name="Utterback T.R."/>
            <person name="Shu C.L."/>
            <person name="Osoegawa K."/>
            <person name="de Jong P.J."/>
            <person name="Hrdy I."/>
            <person name="Horvathova L."/>
            <person name="Zubacova Z."/>
            <person name="Dolezal P."/>
            <person name="Malik S.B."/>
            <person name="Logsdon J.M. Jr."/>
            <person name="Henze K."/>
            <person name="Gupta A."/>
            <person name="Wang C.C."/>
            <person name="Dunne R.L."/>
            <person name="Upcroft J.A."/>
            <person name="Upcroft P."/>
            <person name="White O."/>
            <person name="Salzberg S.L."/>
            <person name="Tang P."/>
            <person name="Chiu C.-H."/>
            <person name="Lee Y.-S."/>
            <person name="Embley T.M."/>
            <person name="Coombs G.H."/>
            <person name="Mottram J.C."/>
            <person name="Tachezy J."/>
            <person name="Fraser-Liggett C.M."/>
            <person name="Johnson P.J."/>
        </authorList>
    </citation>
    <scope>NUCLEOTIDE SEQUENCE [LARGE SCALE GENOMIC DNA]</scope>
    <source>
        <strain evidence="1">G3</strain>
    </source>
</reference>
<dbReference type="KEGG" id="tva:4770869"/>